<name>A0A0F9P134_9ZZZZ</name>
<dbReference type="EMBL" id="LAZR01002796">
    <property type="protein sequence ID" value="KKN25515.1"/>
    <property type="molecule type" value="Genomic_DNA"/>
</dbReference>
<accession>A0A0F9P134</accession>
<dbReference type="AlphaFoldDB" id="A0A0F9P134"/>
<reference evidence="1" key="1">
    <citation type="journal article" date="2015" name="Nature">
        <title>Complex archaea that bridge the gap between prokaryotes and eukaryotes.</title>
        <authorList>
            <person name="Spang A."/>
            <person name="Saw J.H."/>
            <person name="Jorgensen S.L."/>
            <person name="Zaremba-Niedzwiedzka K."/>
            <person name="Martijn J."/>
            <person name="Lind A.E."/>
            <person name="van Eijk R."/>
            <person name="Schleper C."/>
            <person name="Guy L."/>
            <person name="Ettema T.J."/>
        </authorList>
    </citation>
    <scope>NUCLEOTIDE SEQUENCE</scope>
</reference>
<sequence>MNKKIPFPVILVCFCLAMASLSLIDCSASAQQEASIAALTPTLALGRTFVREAGLRSHTRDDGPAIHAVISFRATHIYQTDYLSAVLRATNNAPIRSDAPRPWITQLMPNMARPPLYPGHLRWEGRGGRNWRLTFQQARETRRGEIEHQCRVPGATEGEDEYVTPHDWGNFYDAARYRRNNPTAVDLDCGQTCTLLPDGNVALDRQGNPKCNYFLHLPRYETRFGEI</sequence>
<proteinExistence type="predicted"/>
<protein>
    <submittedName>
        <fullName evidence="1">Uncharacterized protein</fullName>
    </submittedName>
</protein>
<evidence type="ECO:0000313" key="1">
    <source>
        <dbReference type="EMBL" id="KKN25515.1"/>
    </source>
</evidence>
<organism evidence="1">
    <name type="scientific">marine sediment metagenome</name>
    <dbReference type="NCBI Taxonomy" id="412755"/>
    <lineage>
        <taxon>unclassified sequences</taxon>
        <taxon>metagenomes</taxon>
        <taxon>ecological metagenomes</taxon>
    </lineage>
</organism>
<gene>
    <name evidence="1" type="ORF">LCGC14_0884030</name>
</gene>
<comment type="caution">
    <text evidence="1">The sequence shown here is derived from an EMBL/GenBank/DDBJ whole genome shotgun (WGS) entry which is preliminary data.</text>
</comment>